<dbReference type="AlphaFoldDB" id="A0A0F7U1M0"/>
<dbReference type="OrthoDB" id="73875at2759"/>
<organism evidence="2 3">
    <name type="scientific">Penicillium brasilianum</name>
    <dbReference type="NCBI Taxonomy" id="104259"/>
    <lineage>
        <taxon>Eukaryota</taxon>
        <taxon>Fungi</taxon>
        <taxon>Dikarya</taxon>
        <taxon>Ascomycota</taxon>
        <taxon>Pezizomycotina</taxon>
        <taxon>Eurotiomycetes</taxon>
        <taxon>Eurotiomycetidae</taxon>
        <taxon>Eurotiales</taxon>
        <taxon>Aspergillaceae</taxon>
        <taxon>Penicillium</taxon>
    </lineage>
</organism>
<sequence>MTRQLRGIHGTQPWSKGKYGADAILDRAQGSKPAEGWGLLGCSVEEYPWSSGRNRDMKPALRLIPKDENQKHGDDLNRWLADWASKAGGALNLVGRPFCIEFINSKLDASNDYGLSSAAGTLNRCAIPYGPEFLLVTSSGYATRDTPSDWDPWFNVDGAGRLSAHTILSNAQATLVVDRPPMWCKNPSPGLLTYSNDQWQKAPGATPNSAIPPESAAGKSISCQTVPANFQKRAYGRRSSRDAHDDWMAGMAHDSGDWETSKVSSRESHLEIDMKMPVKLSNPNQNITAPDINPAAAEVLVKRQDIPSVLGGSYLDINIYDYLPFCQSDDDYDPCYLSQCNYYDTDGDMVGDVGSGSATTSSTTSPTSTTTSTASTPSVTCTDSCLSPGDCSCNCSNGGVYVDTCADWCCITSAGATYEYYWLCGSDLSQSCPL</sequence>
<name>A0A0F7U1M0_PENBI</name>
<reference evidence="3" key="1">
    <citation type="journal article" date="2015" name="Genome Announc.">
        <title>Draft genome sequence of the fungus Penicillium brasilianum MG11.</title>
        <authorList>
            <person name="Horn F."/>
            <person name="Linde J."/>
            <person name="Mattern D.J."/>
            <person name="Walther G."/>
            <person name="Guthke R."/>
            <person name="Brakhage A.A."/>
            <person name="Valiante V."/>
        </authorList>
    </citation>
    <scope>NUCLEOTIDE SEQUENCE [LARGE SCALE GENOMIC DNA]</scope>
    <source>
        <strain evidence="3">MG11</strain>
    </source>
</reference>
<proteinExistence type="predicted"/>
<evidence type="ECO:0000313" key="2">
    <source>
        <dbReference type="EMBL" id="CEJ62874.1"/>
    </source>
</evidence>
<evidence type="ECO:0000256" key="1">
    <source>
        <dbReference type="SAM" id="MobiDB-lite"/>
    </source>
</evidence>
<feature type="region of interest" description="Disordered" evidence="1">
    <location>
        <begin position="354"/>
        <end position="377"/>
    </location>
</feature>
<evidence type="ECO:0000313" key="3">
    <source>
        <dbReference type="Proteomes" id="UP000042958"/>
    </source>
</evidence>
<accession>A0A0F7U1M0</accession>
<keyword evidence="3" id="KW-1185">Reference proteome</keyword>
<gene>
    <name evidence="2" type="ORF">PMG11_11359</name>
</gene>
<protein>
    <submittedName>
        <fullName evidence="2">Uncharacterized protein</fullName>
    </submittedName>
</protein>
<dbReference type="Proteomes" id="UP000042958">
    <property type="component" value="Unassembled WGS sequence"/>
</dbReference>
<dbReference type="EMBL" id="CDHK01000027">
    <property type="protein sequence ID" value="CEJ62874.1"/>
    <property type="molecule type" value="Genomic_DNA"/>
</dbReference>